<dbReference type="PANTHER" id="PTHR31088">
    <property type="entry name" value="MEMBRANE-ASSOCIATED PROTEIN VIPP1, CHLOROPLASTIC"/>
    <property type="match status" value="1"/>
</dbReference>
<dbReference type="EMBL" id="FNFL01000003">
    <property type="protein sequence ID" value="SDK17904.1"/>
    <property type="molecule type" value="Genomic_DNA"/>
</dbReference>
<accession>A0A1G8ZTH3</accession>
<dbReference type="STRING" id="407036.SAMN05216243_2194"/>
<dbReference type="Pfam" id="PF04012">
    <property type="entry name" value="PspA_IM30"/>
    <property type="match status" value="1"/>
</dbReference>
<dbReference type="Proteomes" id="UP000198694">
    <property type="component" value="Unassembled WGS sequence"/>
</dbReference>
<evidence type="ECO:0000313" key="3">
    <source>
        <dbReference type="EMBL" id="SDK17904.1"/>
    </source>
</evidence>
<keyword evidence="4" id="KW-1185">Reference proteome</keyword>
<evidence type="ECO:0000256" key="2">
    <source>
        <dbReference type="SAM" id="Coils"/>
    </source>
</evidence>
<evidence type="ECO:0000313" key="4">
    <source>
        <dbReference type="Proteomes" id="UP000198694"/>
    </source>
</evidence>
<proteinExistence type="inferred from homology"/>
<sequence length="209" mass="24791">MSNIFTRIKDTISADFNEMLDQKEQKNPIAQLNQYVRQCEQEVKKIRGLVEKQYTLKQEFTKEYHQAAAMADKRKRQADIAKNADELELYEQAKEEQTYFEERAAKLDTIRQNAVKELESLEGKYVQMKHKLKDLYVKRMELKGRENVARAHKGMNQVLHAELDSERSASRFADMENYIERLENQVNSDYRVYTLDARMAELEKRSEKI</sequence>
<gene>
    <name evidence="3" type="ORF">SAMN05216243_2194</name>
</gene>
<evidence type="ECO:0000256" key="1">
    <source>
        <dbReference type="ARBA" id="ARBA00043985"/>
    </source>
</evidence>
<reference evidence="3 4" key="1">
    <citation type="submission" date="2016-10" db="EMBL/GenBank/DDBJ databases">
        <authorList>
            <person name="de Groot N.N."/>
        </authorList>
    </citation>
    <scope>NUCLEOTIDE SEQUENCE [LARGE SCALE GENOMIC DNA]</scope>
    <source>
        <strain evidence="3 4">CGMCC 1.6502</strain>
    </source>
</reference>
<protein>
    <submittedName>
        <fullName evidence="3">Phage shock protein A</fullName>
    </submittedName>
</protein>
<name>A0A1G8ZTH3_9BACI</name>
<organism evidence="3 4">
    <name type="scientific">Sediminibacillus albus</name>
    <dbReference type="NCBI Taxonomy" id="407036"/>
    <lineage>
        <taxon>Bacteria</taxon>
        <taxon>Bacillati</taxon>
        <taxon>Bacillota</taxon>
        <taxon>Bacilli</taxon>
        <taxon>Bacillales</taxon>
        <taxon>Bacillaceae</taxon>
        <taxon>Sediminibacillus</taxon>
    </lineage>
</organism>
<comment type="similarity">
    <text evidence="1">Belongs to the PspA/Vipp/IM30 family.</text>
</comment>
<dbReference type="InterPro" id="IPR007157">
    <property type="entry name" value="PspA_VIPP1"/>
</dbReference>
<dbReference type="RefSeq" id="WP_093213986.1">
    <property type="nucleotide sequence ID" value="NZ_FNFL01000003.1"/>
</dbReference>
<keyword evidence="2" id="KW-0175">Coiled coil</keyword>
<feature type="coiled-coil region" evidence="2">
    <location>
        <begin position="104"/>
        <end position="138"/>
    </location>
</feature>
<dbReference type="OrthoDB" id="2366053at2"/>
<dbReference type="AlphaFoldDB" id="A0A1G8ZTH3"/>
<dbReference type="PANTHER" id="PTHR31088:SF6">
    <property type="entry name" value="PHAGE SHOCK PROTEIN A"/>
    <property type="match status" value="1"/>
</dbReference>